<dbReference type="Pfam" id="PF04998">
    <property type="entry name" value="RNA_pol_Rpb1_5"/>
    <property type="match status" value="1"/>
</dbReference>
<proteinExistence type="predicted"/>
<dbReference type="PANTHER" id="PTHR19376">
    <property type="entry name" value="DNA-DIRECTED RNA POLYMERASE"/>
    <property type="match status" value="1"/>
</dbReference>
<dbReference type="InterPro" id="IPR045867">
    <property type="entry name" value="DNA-dir_RpoC_beta_prime"/>
</dbReference>
<evidence type="ECO:0000256" key="6">
    <source>
        <dbReference type="ARBA" id="ARBA00048552"/>
    </source>
</evidence>
<evidence type="ECO:0000259" key="7">
    <source>
        <dbReference type="Pfam" id="PF04998"/>
    </source>
</evidence>
<dbReference type="GO" id="GO:0006351">
    <property type="term" value="P:DNA-templated transcription"/>
    <property type="evidence" value="ECO:0007669"/>
    <property type="project" value="InterPro"/>
</dbReference>
<evidence type="ECO:0000256" key="2">
    <source>
        <dbReference type="ARBA" id="ARBA00022478"/>
    </source>
</evidence>
<keyword evidence="4" id="KW-0548">Nucleotidyltransferase</keyword>
<dbReference type="EMBL" id="BARS01050847">
    <property type="protein sequence ID" value="GAG51877.1"/>
    <property type="molecule type" value="Genomic_DNA"/>
</dbReference>
<dbReference type="InterPro" id="IPR007081">
    <property type="entry name" value="RNA_pol_Rpb1_5"/>
</dbReference>
<dbReference type="GO" id="GO:0003899">
    <property type="term" value="F:DNA-directed RNA polymerase activity"/>
    <property type="evidence" value="ECO:0007669"/>
    <property type="project" value="UniProtKB-EC"/>
</dbReference>
<dbReference type="SUPFAM" id="SSF64484">
    <property type="entry name" value="beta and beta-prime subunits of DNA dependent RNA-polymerase"/>
    <property type="match status" value="1"/>
</dbReference>
<keyword evidence="5" id="KW-0804">Transcription</keyword>
<gene>
    <name evidence="8" type="ORF">S01H1_75839</name>
</gene>
<dbReference type="PANTHER" id="PTHR19376:SF32">
    <property type="entry name" value="DNA-DIRECTED RNA POLYMERASE III SUBUNIT RPC1"/>
    <property type="match status" value="1"/>
</dbReference>
<protein>
    <recommendedName>
        <fullName evidence="1">DNA-directed RNA polymerase</fullName>
        <ecNumber evidence="1">2.7.7.6</ecNumber>
    </recommendedName>
</protein>
<comment type="catalytic activity">
    <reaction evidence="6">
        <text>RNA(n) + a ribonucleoside 5'-triphosphate = RNA(n+1) + diphosphate</text>
        <dbReference type="Rhea" id="RHEA:21248"/>
        <dbReference type="Rhea" id="RHEA-COMP:14527"/>
        <dbReference type="Rhea" id="RHEA-COMP:17342"/>
        <dbReference type="ChEBI" id="CHEBI:33019"/>
        <dbReference type="ChEBI" id="CHEBI:61557"/>
        <dbReference type="ChEBI" id="CHEBI:140395"/>
        <dbReference type="EC" id="2.7.7.6"/>
    </reaction>
</comment>
<keyword evidence="3" id="KW-0808">Transferase</keyword>
<evidence type="ECO:0000256" key="4">
    <source>
        <dbReference type="ARBA" id="ARBA00022695"/>
    </source>
</evidence>
<feature type="non-terminal residue" evidence="8">
    <location>
        <position position="237"/>
    </location>
</feature>
<dbReference type="EC" id="2.7.7.6" evidence="1"/>
<comment type="caution">
    <text evidence="8">The sequence shown here is derived from an EMBL/GenBank/DDBJ whole genome shotgun (WGS) entry which is preliminary data.</text>
</comment>
<dbReference type="GO" id="GO:0003677">
    <property type="term" value="F:DNA binding"/>
    <property type="evidence" value="ECO:0007669"/>
    <property type="project" value="InterPro"/>
</dbReference>
<feature type="non-terminal residue" evidence="8">
    <location>
        <position position="1"/>
    </location>
</feature>
<evidence type="ECO:0000313" key="8">
    <source>
        <dbReference type="EMBL" id="GAG51877.1"/>
    </source>
</evidence>
<dbReference type="GO" id="GO:0000428">
    <property type="term" value="C:DNA-directed RNA polymerase complex"/>
    <property type="evidence" value="ECO:0007669"/>
    <property type="project" value="UniProtKB-KW"/>
</dbReference>
<evidence type="ECO:0000256" key="1">
    <source>
        <dbReference type="ARBA" id="ARBA00012418"/>
    </source>
</evidence>
<name>X0YZI9_9ZZZZ</name>
<dbReference type="AlphaFoldDB" id="X0YZI9"/>
<reference evidence="8" key="1">
    <citation type="journal article" date="2014" name="Front. Microbiol.">
        <title>High frequency of phylogenetically diverse reductive dehalogenase-homologous genes in deep subseafloor sedimentary metagenomes.</title>
        <authorList>
            <person name="Kawai M."/>
            <person name="Futagami T."/>
            <person name="Toyoda A."/>
            <person name="Takaki Y."/>
            <person name="Nishi S."/>
            <person name="Hori S."/>
            <person name="Arai W."/>
            <person name="Tsubouchi T."/>
            <person name="Morono Y."/>
            <person name="Uchiyama I."/>
            <person name="Ito T."/>
            <person name="Fujiyama A."/>
            <person name="Inagaki F."/>
            <person name="Takami H."/>
        </authorList>
    </citation>
    <scope>NUCLEOTIDE SEQUENCE</scope>
    <source>
        <strain evidence="8">Expedition CK06-06</strain>
    </source>
</reference>
<accession>X0YZI9</accession>
<organism evidence="8">
    <name type="scientific">marine sediment metagenome</name>
    <dbReference type="NCBI Taxonomy" id="412755"/>
    <lineage>
        <taxon>unclassified sequences</taxon>
        <taxon>metagenomes</taxon>
        <taxon>ecological metagenomes</taxon>
    </lineage>
</organism>
<evidence type="ECO:0000256" key="3">
    <source>
        <dbReference type="ARBA" id="ARBA00022679"/>
    </source>
</evidence>
<feature type="domain" description="RNA polymerase Rpb1" evidence="7">
    <location>
        <begin position="1"/>
        <end position="235"/>
    </location>
</feature>
<keyword evidence="2" id="KW-0240">DNA-directed RNA polymerase</keyword>
<evidence type="ECO:0000256" key="5">
    <source>
        <dbReference type="ARBA" id="ARBA00023163"/>
    </source>
</evidence>
<sequence length="237" mass="26583">RTFHYAGVAEINVTLGLPRLIEIVDARSIPSTPMMTIYLRDEYKLNPDLSKEIANKIEITRLTDVADIEMDLINIVIYIKPNKKTMEKKGLTLDELLDGLQSVRKTDAKIEKGAIKVTLDEPGYMNLQNVNETLKKLKIKGIDGIKRVIIRKEPNEGYVIYSEGSNLTEVLEIEGVDPYRTSTNDIHAVARELGIEAARNMIIQEAHNTLSEQGLNVDLRHIMLVADVMTADGTVRA</sequence>